<sequence length="61" mass="7012">MCLFAFGAPCAACFIRITFLCRTHELRQPSTPLPTIKSLINKATTWRGCRKRREVKQLFLA</sequence>
<evidence type="ECO:0000313" key="1">
    <source>
        <dbReference type="EMBL" id="KXA22539.1"/>
    </source>
</evidence>
<comment type="caution">
    <text evidence="1">The sequence shown here is derived from an EMBL/GenBank/DDBJ whole genome shotgun (WGS) entry which is preliminary data.</text>
</comment>
<dbReference type="AlphaFoldDB" id="A0A133P1V1"/>
<reference evidence="1 2" key="1">
    <citation type="submission" date="2016-01" db="EMBL/GenBank/DDBJ databases">
        <authorList>
            <person name="Oliw E.H."/>
        </authorList>
    </citation>
    <scope>NUCLEOTIDE SEQUENCE [LARGE SCALE GENOMIC DNA]</scope>
    <source>
        <strain evidence="1 2">PSS_7772B</strain>
    </source>
</reference>
<protein>
    <submittedName>
        <fullName evidence="1">Uncharacterized protein</fullName>
    </submittedName>
</protein>
<name>A0A133P1V1_GARVA</name>
<organism evidence="1 2">
    <name type="scientific">Gardnerella vaginalis</name>
    <dbReference type="NCBI Taxonomy" id="2702"/>
    <lineage>
        <taxon>Bacteria</taxon>
        <taxon>Bacillati</taxon>
        <taxon>Actinomycetota</taxon>
        <taxon>Actinomycetes</taxon>
        <taxon>Bifidobacteriales</taxon>
        <taxon>Bifidobacteriaceae</taxon>
        <taxon>Gardnerella</taxon>
    </lineage>
</organism>
<dbReference type="EMBL" id="LRQB01000008">
    <property type="protein sequence ID" value="KXA22539.1"/>
    <property type="molecule type" value="Genomic_DNA"/>
</dbReference>
<proteinExistence type="predicted"/>
<dbReference type="Proteomes" id="UP000070687">
    <property type="component" value="Unassembled WGS sequence"/>
</dbReference>
<accession>A0A133P1V1</accession>
<gene>
    <name evidence="1" type="ORF">HMPREF3208_00267</name>
</gene>
<evidence type="ECO:0000313" key="2">
    <source>
        <dbReference type="Proteomes" id="UP000070687"/>
    </source>
</evidence>